<dbReference type="SMART" id="SM01152">
    <property type="entry name" value="DUF167"/>
    <property type="match status" value="1"/>
</dbReference>
<dbReference type="HAMAP" id="MF_00634">
    <property type="entry name" value="UPF0235"/>
    <property type="match status" value="1"/>
</dbReference>
<accession>A0A8S1BNG5</accession>
<dbReference type="PANTHER" id="PTHR13420">
    <property type="entry name" value="UPF0235 PROTEIN C15ORF40"/>
    <property type="match status" value="1"/>
</dbReference>
<dbReference type="PANTHER" id="PTHR13420:SF7">
    <property type="entry name" value="UPF0235 PROTEIN C15ORF40"/>
    <property type="match status" value="1"/>
</dbReference>
<reference evidence="3 4" key="1">
    <citation type="submission" date="2020-04" db="EMBL/GenBank/DDBJ databases">
        <authorList>
            <person name="Alioto T."/>
            <person name="Alioto T."/>
            <person name="Gomez Garrido J."/>
        </authorList>
    </citation>
    <scope>NUCLEOTIDE SEQUENCE [LARGE SCALE GENOMIC DNA]</scope>
</reference>
<dbReference type="Proteomes" id="UP000494165">
    <property type="component" value="Unassembled WGS sequence"/>
</dbReference>
<organism evidence="3 4">
    <name type="scientific">Cloeon dipterum</name>
    <dbReference type="NCBI Taxonomy" id="197152"/>
    <lineage>
        <taxon>Eukaryota</taxon>
        <taxon>Metazoa</taxon>
        <taxon>Ecdysozoa</taxon>
        <taxon>Arthropoda</taxon>
        <taxon>Hexapoda</taxon>
        <taxon>Insecta</taxon>
        <taxon>Pterygota</taxon>
        <taxon>Palaeoptera</taxon>
        <taxon>Ephemeroptera</taxon>
        <taxon>Pisciforma</taxon>
        <taxon>Baetidae</taxon>
        <taxon>Cloeon</taxon>
    </lineage>
</organism>
<dbReference type="EMBL" id="CADEPI010000004">
    <property type="protein sequence ID" value="CAB3360962.1"/>
    <property type="molecule type" value="Genomic_DNA"/>
</dbReference>
<gene>
    <name evidence="3" type="ORF">CLODIP_2_CD03367</name>
</gene>
<dbReference type="Pfam" id="PF02594">
    <property type="entry name" value="DUF167"/>
    <property type="match status" value="1"/>
</dbReference>
<protein>
    <submittedName>
        <fullName evidence="3">Uncharacterized protein</fullName>
    </submittedName>
</protein>
<dbReference type="AlphaFoldDB" id="A0A8S1BNG5"/>
<comment type="caution">
    <text evidence="3">The sequence shown here is derived from an EMBL/GenBank/DDBJ whole genome shotgun (WGS) entry which is preliminary data.</text>
</comment>
<name>A0A8S1BNG5_9INSE</name>
<evidence type="ECO:0000313" key="3">
    <source>
        <dbReference type="EMBL" id="CAB3360962.1"/>
    </source>
</evidence>
<feature type="region of interest" description="Disordered" evidence="2">
    <location>
        <begin position="1"/>
        <end position="20"/>
    </location>
</feature>
<evidence type="ECO:0000256" key="2">
    <source>
        <dbReference type="SAM" id="MobiDB-lite"/>
    </source>
</evidence>
<dbReference type="Gene3D" id="3.30.1200.10">
    <property type="entry name" value="YggU-like"/>
    <property type="match status" value="1"/>
</dbReference>
<dbReference type="SUPFAM" id="SSF69786">
    <property type="entry name" value="YggU-like"/>
    <property type="match status" value="1"/>
</dbReference>
<dbReference type="InterPro" id="IPR036591">
    <property type="entry name" value="YggU-like_sf"/>
</dbReference>
<comment type="similarity">
    <text evidence="1">Belongs to the UPF0235 family.</text>
</comment>
<dbReference type="InterPro" id="IPR003746">
    <property type="entry name" value="DUF167"/>
</dbReference>
<feature type="compositionally biased region" description="Basic and acidic residues" evidence="2">
    <location>
        <begin position="7"/>
        <end position="20"/>
    </location>
</feature>
<sequence>MPKKDSKKGEPNKQDIKHEEECISVDKSGNICLKVHAKPGAKMNTITDISDEGIGIQIAAPPVDGEANSEIVKYVAFVLGLRKSDVTLDRGSRSRQKVLVVSGGKLSVSQVKELIQKQIGL</sequence>
<keyword evidence="4" id="KW-1185">Reference proteome</keyword>
<dbReference type="NCBIfam" id="TIGR00251">
    <property type="entry name" value="DUF167 family protein"/>
    <property type="match status" value="1"/>
</dbReference>
<dbReference type="GO" id="GO:0005737">
    <property type="term" value="C:cytoplasm"/>
    <property type="evidence" value="ECO:0007669"/>
    <property type="project" value="TreeGrafter"/>
</dbReference>
<evidence type="ECO:0000256" key="1">
    <source>
        <dbReference type="ARBA" id="ARBA00010364"/>
    </source>
</evidence>
<evidence type="ECO:0000313" key="4">
    <source>
        <dbReference type="Proteomes" id="UP000494165"/>
    </source>
</evidence>
<proteinExistence type="inferred from homology"/>